<name>A0A9W8HDR8_9FUNG</name>
<dbReference type="InterPro" id="IPR011701">
    <property type="entry name" value="MFS"/>
</dbReference>
<dbReference type="OrthoDB" id="6499973at2759"/>
<keyword evidence="6" id="KW-1185">Reference proteome</keyword>
<feature type="transmembrane region" description="Helical" evidence="4">
    <location>
        <begin position="364"/>
        <end position="384"/>
    </location>
</feature>
<dbReference type="Proteomes" id="UP001140217">
    <property type="component" value="Unassembled WGS sequence"/>
</dbReference>
<dbReference type="PANTHER" id="PTHR11360">
    <property type="entry name" value="MONOCARBOXYLATE TRANSPORTER"/>
    <property type="match status" value="1"/>
</dbReference>
<reference evidence="5" key="1">
    <citation type="submission" date="2022-07" db="EMBL/GenBank/DDBJ databases">
        <title>Phylogenomic reconstructions and comparative analyses of Kickxellomycotina fungi.</title>
        <authorList>
            <person name="Reynolds N.K."/>
            <person name="Stajich J.E."/>
            <person name="Barry K."/>
            <person name="Grigoriev I.V."/>
            <person name="Crous P."/>
            <person name="Smith M.E."/>
        </authorList>
    </citation>
    <scope>NUCLEOTIDE SEQUENCE</scope>
    <source>
        <strain evidence="5">NBRC 105414</strain>
    </source>
</reference>
<evidence type="ECO:0000256" key="4">
    <source>
        <dbReference type="SAM" id="Phobius"/>
    </source>
</evidence>
<feature type="transmembrane region" description="Helical" evidence="4">
    <location>
        <begin position="298"/>
        <end position="325"/>
    </location>
</feature>
<dbReference type="AlphaFoldDB" id="A0A9W8HDR8"/>
<dbReference type="EMBL" id="JANBUL010000105">
    <property type="protein sequence ID" value="KAJ2781415.1"/>
    <property type="molecule type" value="Genomic_DNA"/>
</dbReference>
<comment type="caution">
    <text evidence="5">The sequence shown here is derived from an EMBL/GenBank/DDBJ whole genome shotgun (WGS) entry which is preliminary data.</text>
</comment>
<feature type="transmembrane region" description="Helical" evidence="4">
    <location>
        <begin position="44"/>
        <end position="63"/>
    </location>
</feature>
<dbReference type="GO" id="GO:0016020">
    <property type="term" value="C:membrane"/>
    <property type="evidence" value="ECO:0007669"/>
    <property type="project" value="UniProtKB-SubCell"/>
</dbReference>
<feature type="transmembrane region" description="Helical" evidence="4">
    <location>
        <begin position="245"/>
        <end position="267"/>
    </location>
</feature>
<evidence type="ECO:0000256" key="2">
    <source>
        <dbReference type="ARBA" id="ARBA00006727"/>
    </source>
</evidence>
<evidence type="ECO:0000256" key="3">
    <source>
        <dbReference type="SAM" id="MobiDB-lite"/>
    </source>
</evidence>
<keyword evidence="4" id="KW-0812">Transmembrane</keyword>
<feature type="transmembrane region" description="Helical" evidence="4">
    <location>
        <begin position="83"/>
        <end position="104"/>
    </location>
</feature>
<feature type="transmembrane region" description="Helical" evidence="4">
    <location>
        <begin position="337"/>
        <end position="358"/>
    </location>
</feature>
<dbReference type="SUPFAM" id="SSF103473">
    <property type="entry name" value="MFS general substrate transporter"/>
    <property type="match status" value="1"/>
</dbReference>
<keyword evidence="4" id="KW-1133">Transmembrane helix</keyword>
<sequence length="440" mass="45616">MDLRVEKAPDGTPQESIPQRSIPQEPTPRVHAPREQPAPADSPYSWVIVAGVALNLMCTLGIANSFGVFSTYYINYIYPDESAAAIAWVGTMMSLFMLGGSVFAGPLTGRFGLRRVVLAGTAVCCVALLGASFTTALWQLVATQGAMFGAGAACILSPSVALPAQWHSRHRILATGIAVAGSGAGGMLVSELTQRLMEGVGHRWTLRALALMLLCVGGASGLLYKQRLPAPQRGVGFAAIAADRRLAIAGAAGLFVNAGYYVLWYYLPTAALGLGQTRQAANRLTVYMNAGSTAGRILAAYTAALAGPINSMIASYAACAALVPVTMLATRHMAGHIVLSAVYGALSANFISIVPIVLADAFGAHAATTAVGISNLWCAVGVLVGNPAQGAIYQRFDRPRASFVATSAWGSAAMLLAACSYAALKAAVVRGTPRSVWAAL</sequence>
<protein>
    <submittedName>
        <fullName evidence="5">Uncharacterized protein</fullName>
    </submittedName>
</protein>
<dbReference type="PANTHER" id="PTHR11360:SF284">
    <property type="entry name" value="EG:103B4.3 PROTEIN-RELATED"/>
    <property type="match status" value="1"/>
</dbReference>
<keyword evidence="4" id="KW-0472">Membrane</keyword>
<comment type="subcellular location">
    <subcellularLocation>
        <location evidence="1">Membrane</location>
        <topology evidence="1">Multi-pass membrane protein</topology>
    </subcellularLocation>
</comment>
<feature type="transmembrane region" description="Helical" evidence="4">
    <location>
        <begin position="116"/>
        <end position="140"/>
    </location>
</feature>
<feature type="region of interest" description="Disordered" evidence="3">
    <location>
        <begin position="1"/>
        <end position="40"/>
    </location>
</feature>
<dbReference type="GO" id="GO:0022857">
    <property type="term" value="F:transmembrane transporter activity"/>
    <property type="evidence" value="ECO:0007669"/>
    <property type="project" value="InterPro"/>
</dbReference>
<dbReference type="Pfam" id="PF07690">
    <property type="entry name" value="MFS_1"/>
    <property type="match status" value="1"/>
</dbReference>
<feature type="transmembrane region" description="Helical" evidence="4">
    <location>
        <begin position="172"/>
        <end position="192"/>
    </location>
</feature>
<dbReference type="InterPro" id="IPR050327">
    <property type="entry name" value="Proton-linked_MCT"/>
</dbReference>
<dbReference type="InterPro" id="IPR036259">
    <property type="entry name" value="MFS_trans_sf"/>
</dbReference>
<feature type="transmembrane region" description="Helical" evidence="4">
    <location>
        <begin position="146"/>
        <end position="165"/>
    </location>
</feature>
<comment type="similarity">
    <text evidence="2">Belongs to the major facilitator superfamily. Monocarboxylate porter (TC 2.A.1.13) family.</text>
</comment>
<accession>A0A9W8HDR8</accession>
<feature type="transmembrane region" description="Helical" evidence="4">
    <location>
        <begin position="404"/>
        <end position="424"/>
    </location>
</feature>
<organism evidence="5 6">
    <name type="scientific">Coemansia javaensis</name>
    <dbReference type="NCBI Taxonomy" id="2761396"/>
    <lineage>
        <taxon>Eukaryota</taxon>
        <taxon>Fungi</taxon>
        <taxon>Fungi incertae sedis</taxon>
        <taxon>Zoopagomycota</taxon>
        <taxon>Kickxellomycotina</taxon>
        <taxon>Kickxellomycetes</taxon>
        <taxon>Kickxellales</taxon>
        <taxon>Kickxellaceae</taxon>
        <taxon>Coemansia</taxon>
    </lineage>
</organism>
<feature type="compositionally biased region" description="Polar residues" evidence="3">
    <location>
        <begin position="13"/>
        <end position="24"/>
    </location>
</feature>
<evidence type="ECO:0000313" key="6">
    <source>
        <dbReference type="Proteomes" id="UP001140217"/>
    </source>
</evidence>
<feature type="transmembrane region" description="Helical" evidence="4">
    <location>
        <begin position="204"/>
        <end position="224"/>
    </location>
</feature>
<dbReference type="Gene3D" id="1.20.1250.20">
    <property type="entry name" value="MFS general substrate transporter like domains"/>
    <property type="match status" value="2"/>
</dbReference>
<gene>
    <name evidence="5" type="ORF">H4R18_002892</name>
</gene>
<evidence type="ECO:0000256" key="1">
    <source>
        <dbReference type="ARBA" id="ARBA00004141"/>
    </source>
</evidence>
<proteinExistence type="inferred from homology"/>
<evidence type="ECO:0000313" key="5">
    <source>
        <dbReference type="EMBL" id="KAJ2781415.1"/>
    </source>
</evidence>